<gene>
    <name evidence="2" type="ORF">M0R45_014986</name>
</gene>
<protein>
    <submittedName>
        <fullName evidence="2">Uncharacterized protein</fullName>
    </submittedName>
</protein>
<keyword evidence="3" id="KW-1185">Reference proteome</keyword>
<dbReference type="Proteomes" id="UP001457282">
    <property type="component" value="Unassembled WGS sequence"/>
</dbReference>
<dbReference type="EMBL" id="JBEDUW010000003">
    <property type="protein sequence ID" value="KAK9938234.1"/>
    <property type="molecule type" value="Genomic_DNA"/>
</dbReference>
<sequence length="165" mass="18684">MGNDKSSFLEEMEADEREWQLNHVDGVIVNGRFDEENSGSDRIMNAFHSSDEETEPSDADVSSNEEFKEVDPFEDDEFCLRELLSGWASTNGNEIIKEREGKLGIPNESKKMDLAENIGRSQVGDESDCSSSNLPIIRYKKKKKRRKGNLGGILPTILEIKISRR</sequence>
<feature type="region of interest" description="Disordered" evidence="1">
    <location>
        <begin position="32"/>
        <end position="70"/>
    </location>
</feature>
<dbReference type="AlphaFoldDB" id="A0AAW1XQK6"/>
<proteinExistence type="predicted"/>
<evidence type="ECO:0000313" key="2">
    <source>
        <dbReference type="EMBL" id="KAK9938234.1"/>
    </source>
</evidence>
<evidence type="ECO:0000256" key="1">
    <source>
        <dbReference type="SAM" id="MobiDB-lite"/>
    </source>
</evidence>
<comment type="caution">
    <text evidence="2">The sequence shown here is derived from an EMBL/GenBank/DDBJ whole genome shotgun (WGS) entry which is preliminary data.</text>
</comment>
<organism evidence="2 3">
    <name type="scientific">Rubus argutus</name>
    <name type="common">Southern blackberry</name>
    <dbReference type="NCBI Taxonomy" id="59490"/>
    <lineage>
        <taxon>Eukaryota</taxon>
        <taxon>Viridiplantae</taxon>
        <taxon>Streptophyta</taxon>
        <taxon>Embryophyta</taxon>
        <taxon>Tracheophyta</taxon>
        <taxon>Spermatophyta</taxon>
        <taxon>Magnoliopsida</taxon>
        <taxon>eudicotyledons</taxon>
        <taxon>Gunneridae</taxon>
        <taxon>Pentapetalae</taxon>
        <taxon>rosids</taxon>
        <taxon>fabids</taxon>
        <taxon>Rosales</taxon>
        <taxon>Rosaceae</taxon>
        <taxon>Rosoideae</taxon>
        <taxon>Rosoideae incertae sedis</taxon>
        <taxon>Rubus</taxon>
    </lineage>
</organism>
<name>A0AAW1XQK6_RUBAR</name>
<accession>A0AAW1XQK6</accession>
<reference evidence="2 3" key="1">
    <citation type="journal article" date="2023" name="G3 (Bethesda)">
        <title>A chromosome-length genome assembly and annotation of blackberry (Rubus argutus, cv. 'Hillquist').</title>
        <authorList>
            <person name="Bruna T."/>
            <person name="Aryal R."/>
            <person name="Dudchenko O."/>
            <person name="Sargent D.J."/>
            <person name="Mead D."/>
            <person name="Buti M."/>
            <person name="Cavallini A."/>
            <person name="Hytonen T."/>
            <person name="Andres J."/>
            <person name="Pham M."/>
            <person name="Weisz D."/>
            <person name="Mascagni F."/>
            <person name="Usai G."/>
            <person name="Natali L."/>
            <person name="Bassil N."/>
            <person name="Fernandez G.E."/>
            <person name="Lomsadze A."/>
            <person name="Armour M."/>
            <person name="Olukolu B."/>
            <person name="Poorten T."/>
            <person name="Britton C."/>
            <person name="Davik J."/>
            <person name="Ashrafi H."/>
            <person name="Aiden E.L."/>
            <person name="Borodovsky M."/>
            <person name="Worthington M."/>
        </authorList>
    </citation>
    <scope>NUCLEOTIDE SEQUENCE [LARGE SCALE GENOMIC DNA]</scope>
    <source>
        <strain evidence="2">PI 553951</strain>
    </source>
</reference>
<evidence type="ECO:0000313" key="3">
    <source>
        <dbReference type="Proteomes" id="UP001457282"/>
    </source>
</evidence>